<evidence type="ECO:0008006" key="4">
    <source>
        <dbReference type="Google" id="ProtNLM"/>
    </source>
</evidence>
<comment type="caution">
    <text evidence="2">The sequence shown here is derived from an EMBL/GenBank/DDBJ whole genome shotgun (WGS) entry which is preliminary data.</text>
</comment>
<gene>
    <name evidence="2" type="ORF">HBO38_30400</name>
</gene>
<proteinExistence type="predicted"/>
<feature type="transmembrane region" description="Helical" evidence="1">
    <location>
        <begin position="22"/>
        <end position="43"/>
    </location>
</feature>
<dbReference type="Proteomes" id="UP000537729">
    <property type="component" value="Unassembled WGS sequence"/>
</dbReference>
<organism evidence="2 3">
    <name type="scientific">Pseudomonas veronii</name>
    <dbReference type="NCBI Taxonomy" id="76761"/>
    <lineage>
        <taxon>Bacteria</taxon>
        <taxon>Pseudomonadati</taxon>
        <taxon>Pseudomonadota</taxon>
        <taxon>Gammaproteobacteria</taxon>
        <taxon>Pseudomonadales</taxon>
        <taxon>Pseudomonadaceae</taxon>
        <taxon>Pseudomonas</taxon>
    </lineage>
</organism>
<protein>
    <recommendedName>
        <fullName evidence="4">DUF4760 domain-containing protein</fullName>
    </recommendedName>
</protein>
<keyword evidence="1" id="KW-0472">Membrane</keyword>
<keyword evidence="1" id="KW-1133">Transmembrane helix</keyword>
<dbReference type="EMBL" id="JAAQWG010000066">
    <property type="protein sequence ID" value="NMY12686.1"/>
    <property type="molecule type" value="Genomic_DNA"/>
</dbReference>
<accession>A0A7Y1ABP1</accession>
<dbReference type="AlphaFoldDB" id="A0A7Y1ABP1"/>
<name>A0A7Y1ABP1_PSEVE</name>
<evidence type="ECO:0000313" key="3">
    <source>
        <dbReference type="Proteomes" id="UP000537729"/>
    </source>
</evidence>
<keyword evidence="1" id="KW-0812">Transmembrane</keyword>
<reference evidence="2 3" key="1">
    <citation type="journal article" date="2020" name="Front. Microbiol.">
        <title>Genetic Organization of the aprX-lipA2 Operon Affects the Proteolytic Potential of Pseudomonas Species in Milk.</title>
        <authorList>
            <person name="Maier C."/>
            <person name="Huptas C."/>
            <person name="von Neubeck M."/>
            <person name="Scherer S."/>
            <person name="Wenning M."/>
            <person name="Lucking G."/>
        </authorList>
    </citation>
    <scope>NUCLEOTIDE SEQUENCE [LARGE SCALE GENOMIC DNA]</scope>
    <source>
        <strain evidence="2 3">DSM 16272</strain>
    </source>
</reference>
<evidence type="ECO:0000313" key="2">
    <source>
        <dbReference type="EMBL" id="NMY12686.1"/>
    </source>
</evidence>
<evidence type="ECO:0000256" key="1">
    <source>
        <dbReference type="SAM" id="Phobius"/>
    </source>
</evidence>
<dbReference type="RefSeq" id="WP_169886066.1">
    <property type="nucleotide sequence ID" value="NZ_JAAQWG010000066.1"/>
</dbReference>
<sequence>MDAMMLWFYSIPEIKLNTGTDWLALAGVVLTGVIVAIGAWTTIKNFKASTDSQERIAERNAAEQLEHSKAQNVAKNRQEWINSLRMSVSEFIAACYEIRALKKIAQKNYRMKPENFEDEIDLERHELEIQSRLIRAEGEAKKQLALVELYINPSEHESRELVRMSHIFYESAGDQNFKISWEADELIKVSQEILKTEWERVKKMV</sequence>